<protein>
    <recommendedName>
        <fullName evidence="3">Partial AB-hydrolase lipase domain-containing protein</fullName>
    </recommendedName>
</protein>
<keyword evidence="2" id="KW-0472">Membrane</keyword>
<dbReference type="GO" id="GO:0006629">
    <property type="term" value="P:lipid metabolic process"/>
    <property type="evidence" value="ECO:0007669"/>
    <property type="project" value="InterPro"/>
</dbReference>
<reference evidence="4 5" key="1">
    <citation type="journal article" date="2020" name="Genome Biol. Evol.">
        <title>Comparative genomics of Sclerotiniaceae.</title>
        <authorList>
            <person name="Valero Jimenez C.A."/>
            <person name="Steentjes M."/>
            <person name="Scholten O.E."/>
            <person name="Van Kan J.A.L."/>
        </authorList>
    </citation>
    <scope>NUCLEOTIDE SEQUENCE [LARGE SCALE GENOMIC DNA]</scope>
    <source>
        <strain evidence="4 5">MUCL 94</strain>
    </source>
</reference>
<dbReference type="PANTHER" id="PTHR11005">
    <property type="entry name" value="LYSOSOMAL ACID LIPASE-RELATED"/>
    <property type="match status" value="1"/>
</dbReference>
<dbReference type="RefSeq" id="XP_038732502.1">
    <property type="nucleotide sequence ID" value="XM_038876795.1"/>
</dbReference>
<proteinExistence type="predicted"/>
<sequence length="768" mass="86999">MTSRFNSKKFEYVRYSAMSNESEPESAYAGQAAKLSHIDPEDDDDDDDGAGTAMRADYVTVRDTVIVMEDGGRLPGPPLQESERLNGLRRQARGVGGNMISEVEGAEEIASEENRLAVGEKGKDSHDVGGNGGQTSGQGSLEKTMPPSQTHPLFPPLPLYGPSSFTRNLQCWTFRTTSFFITCAFLGAIVMGAGVMTVPAIFTYIWYKATFRDPDRGRVFYEEEKIRRRRRREEENRWKKMNRQKLSKEKVDDIEGDAGQGDFIPTEGGKDPLVCDVGYYARRVGLDVEEIKVQTEDGFIILLWHVYDPSEYTPMTAEQRAARGPELFTDRGPSRSLSSDYNRQSKYPVLMIHGLLQSSGAYCTNDDQSLAFYLCKQGYDVWLGNNRCGFKPEHTLLDYADPRMWAWNIRQMGVLDLPALTSRVLSETGFPKLALIGHSQGTTQTFVALAKEQRPELGEKISVFCALAPAAYAGPLIDKGYFKFVRKISPSFFRIIFGIHAFLPYMMAFHKVIPGKIFGTLGYHVFHMLFKWSDARWDKGVRDRCFQFAPVYVSAESMRWWLGMDGFAKHKCILATREEGMLEDEEDRLVWGDTHNDLDSNDEKKKSTAKGKKASGTSNTTENEMQPGAELMENEEKREPKKIRAWYNEQVPPFALWVSGSDDLVDGRKLVRRFERGREPCVKVVHQKVIEEYEHLDVIWAVDSLEKVGREVKEVIWKTCSAPDRSNCRVPLGCEQVGVWDGVERSDVFESRDFAESSQDQSDSDRTL</sequence>
<evidence type="ECO:0000256" key="1">
    <source>
        <dbReference type="SAM" id="MobiDB-lite"/>
    </source>
</evidence>
<accession>A0A9P5ILP5</accession>
<keyword evidence="2" id="KW-0812">Transmembrane</keyword>
<feature type="domain" description="Partial AB-hydrolase lipase" evidence="3">
    <location>
        <begin position="278"/>
        <end position="365"/>
    </location>
</feature>
<dbReference type="GeneID" id="62149871"/>
<comment type="caution">
    <text evidence="4">The sequence shown here is derived from an EMBL/GenBank/DDBJ whole genome shotgun (WGS) entry which is preliminary data.</text>
</comment>
<dbReference type="Proteomes" id="UP000710849">
    <property type="component" value="Unassembled WGS sequence"/>
</dbReference>
<evidence type="ECO:0000313" key="4">
    <source>
        <dbReference type="EMBL" id="KAF7942828.1"/>
    </source>
</evidence>
<dbReference type="Gene3D" id="3.40.50.1820">
    <property type="entry name" value="alpha/beta hydrolase"/>
    <property type="match status" value="1"/>
</dbReference>
<name>A0A9P5ILP5_9HELO</name>
<dbReference type="InterPro" id="IPR006693">
    <property type="entry name" value="AB_hydrolase_lipase"/>
</dbReference>
<feature type="region of interest" description="Disordered" evidence="1">
    <location>
        <begin position="17"/>
        <end position="54"/>
    </location>
</feature>
<feature type="region of interest" description="Disordered" evidence="1">
    <location>
        <begin position="120"/>
        <end position="150"/>
    </location>
</feature>
<dbReference type="Pfam" id="PF04083">
    <property type="entry name" value="Abhydro_lipase"/>
    <property type="match status" value="1"/>
</dbReference>
<organism evidence="4 5">
    <name type="scientific">Botrytis byssoidea</name>
    <dbReference type="NCBI Taxonomy" id="139641"/>
    <lineage>
        <taxon>Eukaryota</taxon>
        <taxon>Fungi</taxon>
        <taxon>Dikarya</taxon>
        <taxon>Ascomycota</taxon>
        <taxon>Pezizomycotina</taxon>
        <taxon>Leotiomycetes</taxon>
        <taxon>Helotiales</taxon>
        <taxon>Sclerotiniaceae</taxon>
        <taxon>Botrytis</taxon>
    </lineage>
</organism>
<evidence type="ECO:0000259" key="3">
    <source>
        <dbReference type="Pfam" id="PF04083"/>
    </source>
</evidence>
<evidence type="ECO:0000313" key="5">
    <source>
        <dbReference type="Proteomes" id="UP000710849"/>
    </source>
</evidence>
<evidence type="ECO:0000256" key="2">
    <source>
        <dbReference type="SAM" id="Phobius"/>
    </source>
</evidence>
<dbReference type="AlphaFoldDB" id="A0A9P5ILP5"/>
<keyword evidence="2" id="KW-1133">Transmembrane helix</keyword>
<feature type="region of interest" description="Disordered" evidence="1">
    <location>
        <begin position="593"/>
        <end position="635"/>
    </location>
</feature>
<feature type="transmembrane region" description="Helical" evidence="2">
    <location>
        <begin position="179"/>
        <end position="207"/>
    </location>
</feature>
<dbReference type="SUPFAM" id="SSF53474">
    <property type="entry name" value="alpha/beta-Hydrolases"/>
    <property type="match status" value="1"/>
</dbReference>
<feature type="compositionally biased region" description="Basic and acidic residues" evidence="1">
    <location>
        <begin position="593"/>
        <end position="606"/>
    </location>
</feature>
<feature type="compositionally biased region" description="Acidic residues" evidence="1">
    <location>
        <begin position="40"/>
        <end position="49"/>
    </location>
</feature>
<gene>
    <name evidence="4" type="ORF">EAE97_006282</name>
</gene>
<dbReference type="EMBL" id="RCSW01000011">
    <property type="protein sequence ID" value="KAF7942828.1"/>
    <property type="molecule type" value="Genomic_DNA"/>
</dbReference>
<keyword evidence="5" id="KW-1185">Reference proteome</keyword>
<dbReference type="InterPro" id="IPR029058">
    <property type="entry name" value="AB_hydrolase_fold"/>
</dbReference>